<dbReference type="Proteomes" id="UP000515135">
    <property type="component" value="Unplaced"/>
</dbReference>
<comment type="subcellular location">
    <subcellularLocation>
        <location evidence="1">Membrane</location>
    </subcellularLocation>
</comment>
<feature type="domain" description="Cadherin" evidence="12">
    <location>
        <begin position="1662"/>
        <end position="1758"/>
    </location>
</feature>
<dbReference type="InterPro" id="IPR002126">
    <property type="entry name" value="Cadherin-like_dom"/>
</dbReference>
<dbReference type="Gene3D" id="2.60.40.60">
    <property type="entry name" value="Cadherins"/>
    <property type="match status" value="14"/>
</dbReference>
<dbReference type="CDD" id="cd11304">
    <property type="entry name" value="Cadherin_repeat"/>
    <property type="match status" value="13"/>
</dbReference>
<dbReference type="GO" id="GO:0005886">
    <property type="term" value="C:plasma membrane"/>
    <property type="evidence" value="ECO:0007669"/>
    <property type="project" value="InterPro"/>
</dbReference>
<dbReference type="SUPFAM" id="SSF56436">
    <property type="entry name" value="C-type lectin-like"/>
    <property type="match status" value="1"/>
</dbReference>
<accession>A0A6P4ZGT3</accession>
<dbReference type="GeneID" id="109474428"/>
<keyword evidence="2 9" id="KW-0812">Transmembrane</keyword>
<feature type="transmembrane region" description="Helical" evidence="9">
    <location>
        <begin position="1766"/>
        <end position="1788"/>
    </location>
</feature>
<dbReference type="FunFam" id="2.60.40.60:FF:000020">
    <property type="entry name" value="Dachsous cadherin-related 1b"/>
    <property type="match status" value="3"/>
</dbReference>
<dbReference type="GO" id="GO:0007156">
    <property type="term" value="P:homophilic cell adhesion via plasma membrane adhesion molecules"/>
    <property type="evidence" value="ECO:0007669"/>
    <property type="project" value="InterPro"/>
</dbReference>
<keyword evidence="6 9" id="KW-0472">Membrane</keyword>
<feature type="domain" description="Cadherin" evidence="12">
    <location>
        <begin position="375"/>
        <end position="482"/>
    </location>
</feature>
<proteinExistence type="predicted"/>
<dbReference type="CDD" id="cd00037">
    <property type="entry name" value="CLECT"/>
    <property type="match status" value="1"/>
</dbReference>
<reference evidence="14" key="1">
    <citation type="submission" date="2025-08" db="UniProtKB">
        <authorList>
            <consortium name="RefSeq"/>
        </authorList>
    </citation>
    <scope>IDENTIFICATION</scope>
    <source>
        <tissue evidence="14">Gonad</tissue>
    </source>
</reference>
<dbReference type="FunFam" id="2.60.40.60:FF:000134">
    <property type="entry name" value="protocadherin Fat 4"/>
    <property type="match status" value="1"/>
</dbReference>
<evidence type="ECO:0000256" key="8">
    <source>
        <dbReference type="SAM" id="MobiDB-lite"/>
    </source>
</evidence>
<dbReference type="OrthoDB" id="6252479at2759"/>
<dbReference type="PROSITE" id="PS50268">
    <property type="entry name" value="CADHERIN_2"/>
    <property type="match status" value="14"/>
</dbReference>
<name>A0A6P4ZGT3_BRABE</name>
<dbReference type="Pfam" id="PF00059">
    <property type="entry name" value="Lectin_C"/>
    <property type="match status" value="1"/>
</dbReference>
<gene>
    <name evidence="14" type="primary">LOC109474428</name>
</gene>
<dbReference type="GO" id="GO:0005509">
    <property type="term" value="F:calcium ion binding"/>
    <property type="evidence" value="ECO:0007669"/>
    <property type="project" value="UniProtKB-UniRule"/>
</dbReference>
<evidence type="ECO:0000256" key="7">
    <source>
        <dbReference type="PROSITE-ProRule" id="PRU00043"/>
    </source>
</evidence>
<evidence type="ECO:0000313" key="13">
    <source>
        <dbReference type="Proteomes" id="UP000515135"/>
    </source>
</evidence>
<keyword evidence="10" id="KW-0732">Signal</keyword>
<dbReference type="RefSeq" id="XP_019630282.1">
    <property type="nucleotide sequence ID" value="XM_019774723.1"/>
</dbReference>
<feature type="domain" description="Cadherin" evidence="12">
    <location>
        <begin position="471"/>
        <end position="577"/>
    </location>
</feature>
<evidence type="ECO:0000256" key="4">
    <source>
        <dbReference type="ARBA" id="ARBA00022837"/>
    </source>
</evidence>
<feature type="domain" description="Cadherin" evidence="12">
    <location>
        <begin position="1104"/>
        <end position="1206"/>
    </location>
</feature>
<dbReference type="PANTHER" id="PTHR24026:SF138">
    <property type="entry name" value="PROTOCADHERIN FAT 4-LIKE"/>
    <property type="match status" value="1"/>
</dbReference>
<dbReference type="Gene3D" id="3.10.100.10">
    <property type="entry name" value="Mannose-Binding Protein A, subunit A"/>
    <property type="match status" value="1"/>
</dbReference>
<feature type="domain" description="Cadherin" evidence="12">
    <location>
        <begin position="687"/>
        <end position="792"/>
    </location>
</feature>
<evidence type="ECO:0000259" key="12">
    <source>
        <dbReference type="PROSITE" id="PS50268"/>
    </source>
</evidence>
<keyword evidence="5 9" id="KW-1133">Transmembrane helix</keyword>
<evidence type="ECO:0000259" key="11">
    <source>
        <dbReference type="PROSITE" id="PS50041"/>
    </source>
</evidence>
<evidence type="ECO:0000256" key="5">
    <source>
        <dbReference type="ARBA" id="ARBA00022989"/>
    </source>
</evidence>
<dbReference type="PANTHER" id="PTHR24026">
    <property type="entry name" value="FAT ATYPICAL CADHERIN-RELATED"/>
    <property type="match status" value="1"/>
</dbReference>
<dbReference type="InterPro" id="IPR016187">
    <property type="entry name" value="CTDL_fold"/>
</dbReference>
<feature type="domain" description="Cadherin" evidence="12">
    <location>
        <begin position="1308"/>
        <end position="1416"/>
    </location>
</feature>
<feature type="chain" id="PRO_5027952504" evidence="10">
    <location>
        <begin position="27"/>
        <end position="1922"/>
    </location>
</feature>
<dbReference type="SMART" id="SM00034">
    <property type="entry name" value="CLECT"/>
    <property type="match status" value="1"/>
</dbReference>
<evidence type="ECO:0000313" key="14">
    <source>
        <dbReference type="RefSeq" id="XP_019630282.1"/>
    </source>
</evidence>
<evidence type="ECO:0000256" key="3">
    <source>
        <dbReference type="ARBA" id="ARBA00022737"/>
    </source>
</evidence>
<evidence type="ECO:0000256" key="1">
    <source>
        <dbReference type="ARBA" id="ARBA00004370"/>
    </source>
</evidence>
<dbReference type="FunFam" id="2.60.40.60:FF:000186">
    <property type="entry name" value="FAT atypical cadherin 2"/>
    <property type="match status" value="1"/>
</dbReference>
<feature type="domain" description="Cadherin" evidence="12">
    <location>
        <begin position="1433"/>
        <end position="1523"/>
    </location>
</feature>
<feature type="domain" description="Cadherin" evidence="12">
    <location>
        <begin position="578"/>
        <end position="686"/>
    </location>
</feature>
<feature type="domain" description="Cadherin" evidence="12">
    <location>
        <begin position="800"/>
        <end position="905"/>
    </location>
</feature>
<feature type="domain" description="Cadherin" evidence="12">
    <location>
        <begin position="1207"/>
        <end position="1307"/>
    </location>
</feature>
<feature type="domain" description="Cadherin" evidence="12">
    <location>
        <begin position="906"/>
        <end position="1003"/>
    </location>
</feature>
<dbReference type="InterPro" id="IPR016186">
    <property type="entry name" value="C-type_lectin-like/link_sf"/>
</dbReference>
<feature type="domain" description="Cadherin" evidence="12">
    <location>
        <begin position="1527"/>
        <end position="1641"/>
    </location>
</feature>
<feature type="region of interest" description="Disordered" evidence="8">
    <location>
        <begin position="1827"/>
        <end position="1922"/>
    </location>
</feature>
<feature type="domain" description="C-type lectin" evidence="11">
    <location>
        <begin position="66"/>
        <end position="159"/>
    </location>
</feature>
<dbReference type="InterPro" id="IPR001304">
    <property type="entry name" value="C-type_lectin-like"/>
</dbReference>
<evidence type="ECO:0000256" key="9">
    <source>
        <dbReference type="SAM" id="Phobius"/>
    </source>
</evidence>
<keyword evidence="4 7" id="KW-0106">Calcium</keyword>
<protein>
    <submittedName>
        <fullName evidence="14">Cadherin-23-like</fullName>
    </submittedName>
</protein>
<dbReference type="SUPFAM" id="SSF49313">
    <property type="entry name" value="Cadherin-like"/>
    <property type="match status" value="14"/>
</dbReference>
<evidence type="ECO:0000256" key="2">
    <source>
        <dbReference type="ARBA" id="ARBA00022692"/>
    </source>
</evidence>
<dbReference type="SMART" id="SM00112">
    <property type="entry name" value="CA"/>
    <property type="match status" value="14"/>
</dbReference>
<feature type="compositionally biased region" description="Acidic residues" evidence="8">
    <location>
        <begin position="1900"/>
        <end position="1910"/>
    </location>
</feature>
<sequence>MRGSKPFAGFLLQITVLIEMAAYVAGRTTAWPYAGGTTAVTATETTMDPSLPSNTTACCPKSYTEWRGICYKAFNTEANFEASARLCRLDGGTLAMPRDAATDAFLVSLKNSVDASSRFWFGLHDQNTEGSFEWIDGTALGNGSYSNWGSGQPDNEADNPGLLYRDLIREVMVDIPATSTHGDLVVDMTTLQTSDVTNVTYVLMCCTYDVFTLETDGRVLVTSELDFNIRYSIPVAELDSSGAILVAYVIHVNLTSDVSLYKNPDGLCNTTSFYVTMEENWNTISADLGSLANRSLSGVQFSLVPGGDADRFSINPSSGVLTPNDPLDREDRAALGFRVAMATRYDVTFASVTVTVTDINDNPPAIVQTWSSEYILQSTPINSIVGLVRAEDPDEGENATLTYTIVTEGDEDFSQLFFINEVTGVITVISNFKVIREHIPLKIRVQDNGKPPRVADTALDLSLLSNEAVGNQTRLEVSVPEDVAIGTAIVNATVPASAGDGTIIYTYVMQDPSGLNERYFDVHNETGEITVISGLDREKESSHEFFVEPIADSGCARQSLILVVITLEDINDNNPVFEDMTLRGTVRENTPPGEPVTVIPELAVTDEDDGINGRVALRLDGGGSSDFGVNSTTGQIYVDGNLDYEAVQSYSLTVVAMDRDGMPGHRTARARLTIELQDENDNPPQFSPEHFHFFVSENSTDDALVGIVLATDLDSGQDGKVDHFIVDGGDGVFQLDPSSGNLTLVNGDLLDREAVSWYTVTIRAQDRGLQSLTTFTFVNVTVTDVNDNAPSFDDDTLRHFLTREPIRTTENLPAGSRLFAMTVTDPDDGVNGEVQLHVNSDEFSAVMLPNSTERWTIVSNGTLDREERETYELSITATDMGTPALSSSVTIFLSVGDVNDVPPTFVDPPDEVTLLGGSHPGTLVAIFAVEDPDVNGTVTYSIAGDQDGLFGINNEGVVVLNQRLPNVVVTRNVTIAVTDGLHLTNTTLRVHVEDGSSLVSLEFGRESYNFDVIENSAPSTLVGNVNVSSDQEVLYSFQSAQMGQNFIIDNNTGEIVTRLLLDRENIAEHYLIAVATESGVGSRKAYATVTVRVLDVNDNDPEFDRDDYDADVSEDAPMGHTIAGPFASDADVGENARIVYSKVEGNDTFEVDPETGSVLLNGSLDRETDPIHVIVVQATDNGTSPRSATATVSVHVIDVNDNGPIFAHAHYNVSVTENDDNKLVLTAVATDADIGTNGRVRHSLIGADNFTIGELTGDISSTFNFDRESVSYYNFTVLAVDGGDPPYSSSAEISVTVADVNDNRPVFLGTPYRQKVAEDTPNYTSVFTLTATDADFGENGTVSYEENPGGICGDLFLVNVTAGIMTTRQSLLSINPTHREHCVAIVTAYDHGRDHRRTSVEVVFNITDSNRHTPMFVNSNRSEHYIETWNVRGRELFTVMATDADPGVNGEVSYRIVEDYGMFELRREEESVQVWANRSLDREERDFYNLTVKATDGAVVNPKTNMTFLDIWVDDANDNPPKFVRDNFTMEEIRLFSNTSVGTHVTRVSSTDEDVGTNAVPLYRIAAVLDMRLDSPTHLFTINSQTGDLNISSEFPKLTEDYFVNITLSVEDAMNPNLRADELKLRIVVPFISTNKHAPRFPQDNYTVELTREGLLAESGPVHLITVSAEDSDTGPDGQVDYSILNRADTWYGLLGFISMTGPNVSLHVNSDGTVFNSTDDYLHHLVIQAQDRGQPAKTGTTEILLSIQPPGTEAPTPVDCSTTPIIAAGCVAVFAALLAAVSLILYARNRLELKRVYSVAPEHVYEVIDLQATRLHDMKLNERTPLPPIAKQLQPDRNPLPPVREAPRHLPRSRNQPPQPRLPPVTRRSGLPTRPRARAPPTVPKLNYSTDSSYVFENDTSESDTDGEYVDTMHTRRGNNT</sequence>
<feature type="domain" description="Cadherin" evidence="12">
    <location>
        <begin position="299"/>
        <end position="366"/>
    </location>
</feature>
<dbReference type="FunFam" id="2.60.40.60:FF:000532">
    <property type="entry name" value="Protein CBR-CDH-12"/>
    <property type="match status" value="1"/>
</dbReference>
<dbReference type="FunFam" id="2.60.40.60:FF:000092">
    <property type="entry name" value="Protocadherin 8"/>
    <property type="match status" value="1"/>
</dbReference>
<dbReference type="PROSITE" id="PS50041">
    <property type="entry name" value="C_TYPE_LECTIN_2"/>
    <property type="match status" value="1"/>
</dbReference>
<dbReference type="Pfam" id="PF00028">
    <property type="entry name" value="Cadherin"/>
    <property type="match status" value="9"/>
</dbReference>
<evidence type="ECO:0000256" key="6">
    <source>
        <dbReference type="ARBA" id="ARBA00023136"/>
    </source>
</evidence>
<dbReference type="KEGG" id="bbel:109474428"/>
<feature type="domain" description="Cadherin" evidence="12">
    <location>
        <begin position="1004"/>
        <end position="1103"/>
    </location>
</feature>
<dbReference type="InterPro" id="IPR015919">
    <property type="entry name" value="Cadherin-like_sf"/>
</dbReference>
<keyword evidence="3" id="KW-0677">Repeat</keyword>
<feature type="signal peptide" evidence="10">
    <location>
        <begin position="1"/>
        <end position="26"/>
    </location>
</feature>
<keyword evidence="13" id="KW-1185">Reference proteome</keyword>
<organism evidence="13 14">
    <name type="scientific">Branchiostoma belcheri</name>
    <name type="common">Amphioxus</name>
    <dbReference type="NCBI Taxonomy" id="7741"/>
    <lineage>
        <taxon>Eukaryota</taxon>
        <taxon>Metazoa</taxon>
        <taxon>Chordata</taxon>
        <taxon>Cephalochordata</taxon>
        <taxon>Leptocardii</taxon>
        <taxon>Amphioxiformes</taxon>
        <taxon>Branchiostomatidae</taxon>
        <taxon>Branchiostoma</taxon>
    </lineage>
</organism>
<dbReference type="PROSITE" id="PS00232">
    <property type="entry name" value="CADHERIN_1"/>
    <property type="match status" value="6"/>
</dbReference>
<evidence type="ECO:0000256" key="10">
    <source>
        <dbReference type="SAM" id="SignalP"/>
    </source>
</evidence>
<dbReference type="InterPro" id="IPR020894">
    <property type="entry name" value="Cadherin_CS"/>
</dbReference>
<dbReference type="PRINTS" id="PR00205">
    <property type="entry name" value="CADHERIN"/>
</dbReference>